<evidence type="ECO:0000313" key="2">
    <source>
        <dbReference type="WBParaSite" id="maker-unitig_35462-snap-gene-0.2-mRNA-1"/>
    </source>
</evidence>
<accession>A0A1I8FJE2</accession>
<reference evidence="2" key="1">
    <citation type="submission" date="2016-11" db="UniProtKB">
        <authorList>
            <consortium name="WormBaseParasite"/>
        </authorList>
    </citation>
    <scope>IDENTIFICATION</scope>
</reference>
<dbReference type="AlphaFoldDB" id="A0A1I8FJE2"/>
<dbReference type="Proteomes" id="UP000095280">
    <property type="component" value="Unplaced"/>
</dbReference>
<name>A0A1I8FJE2_9PLAT</name>
<keyword evidence="1" id="KW-1185">Reference proteome</keyword>
<sequence length="525" mass="57442">MKPFTTYDKTVPKEIRDRLLSLFCSFVCGSQNNALYLITPATLEALWKIADQSQWFVIALTCILEILGGLPKYQNPSDSMDQIFRILSSITYSEGAIAVSDCLTAAGDNSLPMSALLDRLFDWALGEPFDSNRIHRIRDGHVIGILVDLACRRWRQPDCSGLADAWPGCWLGRGTTCSLANKPATSSLSELPASSDRQVPIASFSRRTAAEAAAAELAQFPRMSLRQPGLRWAAVVSCPGQLLCCEAFAEPLSPARSRSCTGAGQSTPLGLGSIAAVLTADTSTVVPLVNQTRRYLRSRFHLRPRRDVRAPPPSSLAFGFGRCVAAAAAVLLPLTHRASRIVGCQPSRVISADRQVSAQRSRMLRSDAPRPERLAATARLTSACRCAGTVHSWEVHRAFDCWPMLERAAPDGDSCRSPACRASVVLDARLQRTPDADRPELPVLAAGSTGRFPGSHADYCWRFCAGISLQALRSQPFLWCRRWPQGASHLIDAFFLRELEMLLRVASDDEVLRDKSVNTCLRTSG</sequence>
<dbReference type="WBParaSite" id="maker-unitig_35462-snap-gene-0.2-mRNA-1">
    <property type="protein sequence ID" value="maker-unitig_35462-snap-gene-0.2-mRNA-1"/>
    <property type="gene ID" value="maker-unitig_35462-snap-gene-0.2"/>
</dbReference>
<protein>
    <submittedName>
        <fullName evidence="2">RICTOR_N domain-containing protein</fullName>
    </submittedName>
</protein>
<evidence type="ECO:0000313" key="1">
    <source>
        <dbReference type="Proteomes" id="UP000095280"/>
    </source>
</evidence>
<proteinExistence type="predicted"/>
<organism evidence="1 2">
    <name type="scientific">Macrostomum lignano</name>
    <dbReference type="NCBI Taxonomy" id="282301"/>
    <lineage>
        <taxon>Eukaryota</taxon>
        <taxon>Metazoa</taxon>
        <taxon>Spiralia</taxon>
        <taxon>Lophotrochozoa</taxon>
        <taxon>Platyhelminthes</taxon>
        <taxon>Rhabditophora</taxon>
        <taxon>Macrostomorpha</taxon>
        <taxon>Macrostomida</taxon>
        <taxon>Macrostomidae</taxon>
        <taxon>Macrostomum</taxon>
    </lineage>
</organism>